<keyword evidence="4 8" id="KW-0560">Oxidoreductase</keyword>
<dbReference type="Pfam" id="PF03232">
    <property type="entry name" value="COQ7"/>
    <property type="match status" value="1"/>
</dbReference>
<dbReference type="PANTHER" id="PTHR11237">
    <property type="entry name" value="COENZYME Q10 BIOSYNTHESIS PROTEIN 7"/>
    <property type="match status" value="1"/>
</dbReference>
<dbReference type="HAMAP" id="MF_01658">
    <property type="entry name" value="COQ7"/>
    <property type="match status" value="1"/>
</dbReference>
<feature type="binding site" evidence="8">
    <location>
        <position position="125"/>
    </location>
    <ligand>
        <name>Fe cation</name>
        <dbReference type="ChEBI" id="CHEBI:24875"/>
        <label>2</label>
    </ligand>
</feature>
<proteinExistence type="inferred from homology"/>
<feature type="binding site" evidence="8">
    <location>
        <position position="177"/>
    </location>
    <ligand>
        <name>Fe cation</name>
        <dbReference type="ChEBI" id="CHEBI:24875"/>
        <label>2</label>
    </ligand>
</feature>
<dbReference type="GO" id="GO:0046872">
    <property type="term" value="F:metal ion binding"/>
    <property type="evidence" value="ECO:0007669"/>
    <property type="project" value="UniProtKB-KW"/>
</dbReference>
<comment type="cofactor">
    <cofactor evidence="8">
        <name>Fe cation</name>
        <dbReference type="ChEBI" id="CHEBI:24875"/>
    </cofactor>
    <text evidence="8">Binds 2 iron ions per subunit.</text>
</comment>
<dbReference type="Gene3D" id="1.20.1260.10">
    <property type="match status" value="1"/>
</dbReference>
<feature type="binding site" evidence="8">
    <location>
        <position position="221"/>
    </location>
    <ligand>
        <name>Fe cation</name>
        <dbReference type="ChEBI" id="CHEBI:24875"/>
        <label>2</label>
    </ligand>
</feature>
<comment type="similarity">
    <text evidence="8">Belongs to the COQ7 family.</text>
</comment>
<dbReference type="SUPFAM" id="SSF47240">
    <property type="entry name" value="Ferritin-like"/>
    <property type="match status" value="1"/>
</dbReference>
<dbReference type="PANTHER" id="PTHR11237:SF4">
    <property type="entry name" value="5-DEMETHOXYUBIQUINONE HYDROXYLASE, MITOCHONDRIAL"/>
    <property type="match status" value="1"/>
</dbReference>
<evidence type="ECO:0000313" key="10">
    <source>
        <dbReference type="Proteomes" id="UP001301350"/>
    </source>
</evidence>
<dbReference type="InterPro" id="IPR011566">
    <property type="entry name" value="Ubq_synth_Coq7"/>
</dbReference>
<comment type="subcellular location">
    <subcellularLocation>
        <location evidence="8">Mitochondrion inner membrane</location>
        <topology evidence="8">Peripheral membrane protein</topology>
        <orientation evidence="8">Matrix side</orientation>
    </subcellularLocation>
</comment>
<evidence type="ECO:0000256" key="4">
    <source>
        <dbReference type="ARBA" id="ARBA00023002"/>
    </source>
</evidence>
<comment type="pathway">
    <text evidence="1 8">Cofactor biosynthesis; ubiquinone biosynthesis.</text>
</comment>
<dbReference type="InterPro" id="IPR012347">
    <property type="entry name" value="Ferritin-like"/>
</dbReference>
<keyword evidence="7 8" id="KW-0472">Membrane</keyword>
<name>A0AAV9J240_CYACA</name>
<sequence length="260" mass="29222">MSRRLGARCIPLSLQWIHRTAFRFDRATALVSGWRRQFSTTRAANADHRPEEPETEPVEVADPGRGAYERWLQFATWSERRNILDRIVRVDHAGELGARRIYAGQLAVFRGTPVGEVIQHMADQERAHAAAFTRLIAQHRVRPTLLLPLWHVAGYALGLGTALLGKESAMACTVAVEEVIADHYNDQLRTLIALSAPHPAQPSSTDIQELRALIRQFRDDELEHKHTGIQHDAQLAPAYRALSEVIKAGCHLAIYLSERV</sequence>
<dbReference type="CDD" id="cd01042">
    <property type="entry name" value="DMQH"/>
    <property type="match status" value="1"/>
</dbReference>
<keyword evidence="6 8" id="KW-0503">Monooxygenase</keyword>
<protein>
    <recommendedName>
        <fullName evidence="8">5-demethoxyubiquinone hydroxylase, mitochondrial</fullName>
        <shortName evidence="8">DMQ hydroxylase</shortName>
        <ecNumber evidence="8">1.14.99.60</ecNumber>
    </recommendedName>
    <alternativeName>
        <fullName evidence="8">Ubiquinone biosynthesis monooxygenase COQ7</fullName>
    </alternativeName>
</protein>
<keyword evidence="5 8" id="KW-0408">Iron</keyword>
<accession>A0AAV9J240</accession>
<feature type="binding site" evidence="8">
    <location>
        <position position="95"/>
    </location>
    <ligand>
        <name>Fe cation</name>
        <dbReference type="ChEBI" id="CHEBI:24875"/>
        <label>1</label>
    </ligand>
</feature>
<feature type="binding site" evidence="8">
    <location>
        <position position="128"/>
    </location>
    <ligand>
        <name>Fe cation</name>
        <dbReference type="ChEBI" id="CHEBI:24875"/>
        <label>1</label>
    </ligand>
</feature>
<dbReference type="GO" id="GO:0008682">
    <property type="term" value="F:3-demethoxyubiquinol 3-hydroxylase activity"/>
    <property type="evidence" value="ECO:0007669"/>
    <property type="project" value="UniProtKB-EC"/>
</dbReference>
<gene>
    <name evidence="9" type="ORF">CDCA_CDCA19G4688</name>
</gene>
<reference evidence="9 10" key="1">
    <citation type="submission" date="2022-07" db="EMBL/GenBank/DDBJ databases">
        <title>Genome-wide signatures of adaptation to extreme environments.</title>
        <authorList>
            <person name="Cho C.H."/>
            <person name="Yoon H.S."/>
        </authorList>
    </citation>
    <scope>NUCLEOTIDE SEQUENCE [LARGE SCALE GENOMIC DNA]</scope>
    <source>
        <strain evidence="9 10">DBV 063 E5</strain>
    </source>
</reference>
<organism evidence="9 10">
    <name type="scientific">Cyanidium caldarium</name>
    <name type="common">Red alga</name>
    <dbReference type="NCBI Taxonomy" id="2771"/>
    <lineage>
        <taxon>Eukaryota</taxon>
        <taxon>Rhodophyta</taxon>
        <taxon>Bangiophyceae</taxon>
        <taxon>Cyanidiales</taxon>
        <taxon>Cyanidiaceae</taxon>
        <taxon>Cyanidium</taxon>
    </lineage>
</organism>
<evidence type="ECO:0000256" key="3">
    <source>
        <dbReference type="ARBA" id="ARBA00022723"/>
    </source>
</evidence>
<dbReference type="EC" id="1.14.99.60" evidence="8"/>
<keyword evidence="8" id="KW-0999">Mitochondrion inner membrane</keyword>
<dbReference type="EMBL" id="JANCYW010000019">
    <property type="protein sequence ID" value="KAK4538663.1"/>
    <property type="molecule type" value="Genomic_DNA"/>
</dbReference>
<feature type="binding site" evidence="8">
    <location>
        <position position="125"/>
    </location>
    <ligand>
        <name>Fe cation</name>
        <dbReference type="ChEBI" id="CHEBI:24875"/>
        <label>1</label>
    </ligand>
</feature>
<dbReference type="AlphaFoldDB" id="A0AAV9J240"/>
<dbReference type="GO" id="GO:0016709">
    <property type="term" value="F:oxidoreductase activity, acting on paired donors, with incorporation or reduction of molecular oxygen, NAD(P)H as one donor, and incorporation of one atom of oxygen"/>
    <property type="evidence" value="ECO:0007669"/>
    <property type="project" value="UniProtKB-UniRule"/>
</dbReference>
<dbReference type="GO" id="GO:0006744">
    <property type="term" value="P:ubiquinone biosynthetic process"/>
    <property type="evidence" value="ECO:0007669"/>
    <property type="project" value="UniProtKB-UniRule"/>
</dbReference>
<comment type="subunit">
    <text evidence="8">Component of a multi-subunit COQ enzyme complex.</text>
</comment>
<evidence type="ECO:0000256" key="7">
    <source>
        <dbReference type="ARBA" id="ARBA00023136"/>
    </source>
</evidence>
<keyword evidence="10" id="KW-1185">Reference proteome</keyword>
<keyword evidence="8" id="KW-0496">Mitochondrion</keyword>
<comment type="function">
    <text evidence="8">Catalyzes the hydroxylation of 2-polyprenyl-3-methyl-6-methoxy-1,4-benzoquinol (DMQH2) during ubiquinone biosynthesis. Has also a structural role in the COQ enzyme complex, stabilizing other COQ polypeptides.</text>
</comment>
<keyword evidence="3 8" id="KW-0479">Metal-binding</keyword>
<evidence type="ECO:0000256" key="2">
    <source>
        <dbReference type="ARBA" id="ARBA00022688"/>
    </source>
</evidence>
<dbReference type="GO" id="GO:0031314">
    <property type="term" value="C:extrinsic component of mitochondrial inner membrane"/>
    <property type="evidence" value="ECO:0007669"/>
    <property type="project" value="UniProtKB-UniRule"/>
</dbReference>
<evidence type="ECO:0000256" key="6">
    <source>
        <dbReference type="ARBA" id="ARBA00023033"/>
    </source>
</evidence>
<keyword evidence="2 8" id="KW-0831">Ubiquinone biosynthesis</keyword>
<dbReference type="InterPro" id="IPR009078">
    <property type="entry name" value="Ferritin-like_SF"/>
</dbReference>
<dbReference type="Proteomes" id="UP001301350">
    <property type="component" value="Unassembled WGS sequence"/>
</dbReference>
<feature type="binding site" evidence="8">
    <location>
        <position position="224"/>
    </location>
    <ligand>
        <name>Fe cation</name>
        <dbReference type="ChEBI" id="CHEBI:24875"/>
        <label>2</label>
    </ligand>
</feature>
<evidence type="ECO:0000313" key="9">
    <source>
        <dbReference type="EMBL" id="KAK4538663.1"/>
    </source>
</evidence>
<comment type="catalytic activity">
    <reaction evidence="8">
        <text>a 5-methoxy-2-methyl-3-(all-trans-polyprenyl)benzene-1,4-diol + AH2 + O2 = a 3-demethylubiquinol + A + H2O</text>
        <dbReference type="Rhea" id="RHEA:50908"/>
        <dbReference type="Rhea" id="RHEA-COMP:10859"/>
        <dbReference type="Rhea" id="RHEA-COMP:10914"/>
        <dbReference type="ChEBI" id="CHEBI:13193"/>
        <dbReference type="ChEBI" id="CHEBI:15377"/>
        <dbReference type="ChEBI" id="CHEBI:15379"/>
        <dbReference type="ChEBI" id="CHEBI:17499"/>
        <dbReference type="ChEBI" id="CHEBI:84167"/>
        <dbReference type="ChEBI" id="CHEBI:84422"/>
        <dbReference type="EC" id="1.14.99.60"/>
    </reaction>
</comment>
<evidence type="ECO:0000256" key="8">
    <source>
        <dbReference type="HAMAP-Rule" id="MF_03194"/>
    </source>
</evidence>
<evidence type="ECO:0000256" key="1">
    <source>
        <dbReference type="ARBA" id="ARBA00004749"/>
    </source>
</evidence>
<feature type="binding site" evidence="8">
    <location>
        <position position="221"/>
    </location>
    <ligand>
        <name>Fe cation</name>
        <dbReference type="ChEBI" id="CHEBI:24875"/>
        <label>1</label>
    </ligand>
</feature>
<evidence type="ECO:0000256" key="5">
    <source>
        <dbReference type="ARBA" id="ARBA00023004"/>
    </source>
</evidence>
<comment type="caution">
    <text evidence="9">The sequence shown here is derived from an EMBL/GenBank/DDBJ whole genome shotgun (WGS) entry which is preliminary data.</text>
</comment>